<accession>A0A8J3CG91</accession>
<evidence type="ECO:0000313" key="2">
    <source>
        <dbReference type="EMBL" id="GGM74215.1"/>
    </source>
</evidence>
<gene>
    <name evidence="2" type="ORF">GCM10012275_51150</name>
</gene>
<protein>
    <submittedName>
        <fullName evidence="2">Uncharacterized protein</fullName>
    </submittedName>
</protein>
<keyword evidence="3" id="KW-1185">Reference proteome</keyword>
<reference evidence="2" key="2">
    <citation type="submission" date="2020-09" db="EMBL/GenBank/DDBJ databases">
        <authorList>
            <person name="Sun Q."/>
            <person name="Zhou Y."/>
        </authorList>
    </citation>
    <scope>NUCLEOTIDE SEQUENCE</scope>
    <source>
        <strain evidence="2">CGMCC 4.5737</strain>
    </source>
</reference>
<dbReference type="Proteomes" id="UP000637578">
    <property type="component" value="Unassembled WGS sequence"/>
</dbReference>
<reference evidence="2" key="1">
    <citation type="journal article" date="2014" name="Int. J. Syst. Evol. Microbiol.">
        <title>Complete genome sequence of Corynebacterium casei LMG S-19264T (=DSM 44701T), isolated from a smear-ripened cheese.</title>
        <authorList>
            <consortium name="US DOE Joint Genome Institute (JGI-PGF)"/>
            <person name="Walter F."/>
            <person name="Albersmeier A."/>
            <person name="Kalinowski J."/>
            <person name="Ruckert C."/>
        </authorList>
    </citation>
    <scope>NUCLEOTIDE SEQUENCE</scope>
    <source>
        <strain evidence="2">CGMCC 4.5737</strain>
    </source>
</reference>
<feature type="compositionally biased region" description="Polar residues" evidence="1">
    <location>
        <begin position="7"/>
        <end position="24"/>
    </location>
</feature>
<feature type="region of interest" description="Disordered" evidence="1">
    <location>
        <begin position="1"/>
        <end position="59"/>
    </location>
</feature>
<comment type="caution">
    <text evidence="2">The sequence shown here is derived from an EMBL/GenBank/DDBJ whole genome shotgun (WGS) entry which is preliminary data.</text>
</comment>
<organism evidence="2 3">
    <name type="scientific">Longimycelium tulufanense</name>
    <dbReference type="NCBI Taxonomy" id="907463"/>
    <lineage>
        <taxon>Bacteria</taxon>
        <taxon>Bacillati</taxon>
        <taxon>Actinomycetota</taxon>
        <taxon>Actinomycetes</taxon>
        <taxon>Pseudonocardiales</taxon>
        <taxon>Pseudonocardiaceae</taxon>
        <taxon>Longimycelium</taxon>
    </lineage>
</organism>
<proteinExistence type="predicted"/>
<name>A0A8J3CG91_9PSEU</name>
<evidence type="ECO:0000256" key="1">
    <source>
        <dbReference type="SAM" id="MobiDB-lite"/>
    </source>
</evidence>
<dbReference type="EMBL" id="BMMK01000031">
    <property type="protein sequence ID" value="GGM74215.1"/>
    <property type="molecule type" value="Genomic_DNA"/>
</dbReference>
<sequence>MLDPSPHTRTAATQSLDLTASPTLGQPRPGSHHARAHAAVDRPPDVSRSAVRQALAEEP</sequence>
<evidence type="ECO:0000313" key="3">
    <source>
        <dbReference type="Proteomes" id="UP000637578"/>
    </source>
</evidence>
<dbReference type="AlphaFoldDB" id="A0A8J3CG91"/>